<evidence type="ECO:0000256" key="2">
    <source>
        <dbReference type="ARBA" id="ARBA00049106"/>
    </source>
</evidence>
<dbReference type="Pfam" id="PF04075">
    <property type="entry name" value="F420H2_quin_red"/>
    <property type="match status" value="1"/>
</dbReference>
<protein>
    <submittedName>
        <fullName evidence="3">Nitroreductase family deazaflavin-dependent oxidoreductase</fullName>
    </submittedName>
</protein>
<dbReference type="PANTHER" id="PTHR39428:SF3">
    <property type="entry name" value="DEAZAFLAVIN-DEPENDENT NITROREDUCTASE"/>
    <property type="match status" value="1"/>
</dbReference>
<reference evidence="3 4" key="1">
    <citation type="submission" date="2018-01" db="EMBL/GenBank/DDBJ databases">
        <title>Cryobacterium sp. nov., from glaciers in China.</title>
        <authorList>
            <person name="Liu Q."/>
            <person name="Xin Y.-H."/>
        </authorList>
    </citation>
    <scope>NUCLEOTIDE SEQUENCE [LARGE SCALE GENOMIC DNA]</scope>
    <source>
        <strain evidence="3 4">TMN-42</strain>
    </source>
</reference>
<name>A0A2S3ZA99_9MICO</name>
<dbReference type="GO" id="GO:0005886">
    <property type="term" value="C:plasma membrane"/>
    <property type="evidence" value="ECO:0007669"/>
    <property type="project" value="TreeGrafter"/>
</dbReference>
<proteinExistence type="inferred from homology"/>
<comment type="catalytic activity">
    <reaction evidence="2">
        <text>oxidized coenzyme F420-(gamma-L-Glu)(n) + a quinol + H(+) = reduced coenzyme F420-(gamma-L-Glu)(n) + a quinone</text>
        <dbReference type="Rhea" id="RHEA:39663"/>
        <dbReference type="Rhea" id="RHEA-COMP:12939"/>
        <dbReference type="Rhea" id="RHEA-COMP:14378"/>
        <dbReference type="ChEBI" id="CHEBI:15378"/>
        <dbReference type="ChEBI" id="CHEBI:24646"/>
        <dbReference type="ChEBI" id="CHEBI:132124"/>
        <dbReference type="ChEBI" id="CHEBI:133980"/>
        <dbReference type="ChEBI" id="CHEBI:139511"/>
    </reaction>
</comment>
<dbReference type="PANTHER" id="PTHR39428">
    <property type="entry name" value="F420H(2)-DEPENDENT QUINONE REDUCTASE RV1261C"/>
    <property type="match status" value="1"/>
</dbReference>
<evidence type="ECO:0000313" key="4">
    <source>
        <dbReference type="Proteomes" id="UP000237340"/>
    </source>
</evidence>
<dbReference type="GO" id="GO:0070967">
    <property type="term" value="F:coenzyme F420 binding"/>
    <property type="evidence" value="ECO:0007669"/>
    <property type="project" value="TreeGrafter"/>
</dbReference>
<dbReference type="NCBIfam" id="TIGR00026">
    <property type="entry name" value="hi_GC_TIGR00026"/>
    <property type="match status" value="1"/>
</dbReference>
<dbReference type="GO" id="GO:0016491">
    <property type="term" value="F:oxidoreductase activity"/>
    <property type="evidence" value="ECO:0007669"/>
    <property type="project" value="InterPro"/>
</dbReference>
<sequence length="149" mass="16549">MPLLGEYEPSPEKWVRDQVELYETSAGTKGTTMRGMPVIVLSTLGAKSGKIRKAPLMRVEHDGRYAAVASLGGSPKNPVWYANVLAHPLVEVQDGPVRRDMLAREITGDEKALWWERAVLAYPDYADYQVKTDRVIPVFLLEPVAEPAS</sequence>
<comment type="similarity">
    <text evidence="1">Belongs to the F420H(2)-dependent quinone reductase family.</text>
</comment>
<dbReference type="Proteomes" id="UP000237340">
    <property type="component" value="Unassembled WGS sequence"/>
</dbReference>
<accession>A0A2S3ZA99</accession>
<dbReference type="Gene3D" id="2.30.110.10">
    <property type="entry name" value="Electron Transport, Fmn-binding Protein, Chain A"/>
    <property type="match status" value="1"/>
</dbReference>
<gene>
    <name evidence="3" type="ORF">C3B61_16115</name>
</gene>
<dbReference type="AlphaFoldDB" id="A0A2S3ZA99"/>
<keyword evidence="4" id="KW-1185">Reference proteome</keyword>
<dbReference type="EMBL" id="PPXD01000026">
    <property type="protein sequence ID" value="POH62392.1"/>
    <property type="molecule type" value="Genomic_DNA"/>
</dbReference>
<dbReference type="RefSeq" id="WP_103461565.1">
    <property type="nucleotide sequence ID" value="NZ_PPXD01000026.1"/>
</dbReference>
<dbReference type="InterPro" id="IPR004378">
    <property type="entry name" value="F420H2_quin_Rdtase"/>
</dbReference>
<dbReference type="InterPro" id="IPR012349">
    <property type="entry name" value="Split_barrel_FMN-bd"/>
</dbReference>
<evidence type="ECO:0000256" key="1">
    <source>
        <dbReference type="ARBA" id="ARBA00008710"/>
    </source>
</evidence>
<evidence type="ECO:0000313" key="3">
    <source>
        <dbReference type="EMBL" id="POH62392.1"/>
    </source>
</evidence>
<organism evidence="3 4">
    <name type="scientific">Cryobacterium zongtaii</name>
    <dbReference type="NCBI Taxonomy" id="1259217"/>
    <lineage>
        <taxon>Bacteria</taxon>
        <taxon>Bacillati</taxon>
        <taxon>Actinomycetota</taxon>
        <taxon>Actinomycetes</taxon>
        <taxon>Micrococcales</taxon>
        <taxon>Microbacteriaceae</taxon>
        <taxon>Cryobacterium</taxon>
    </lineage>
</organism>
<comment type="caution">
    <text evidence="3">The sequence shown here is derived from an EMBL/GenBank/DDBJ whole genome shotgun (WGS) entry which is preliminary data.</text>
</comment>